<dbReference type="AlphaFoldDB" id="A0A4Y2PUZ8"/>
<evidence type="ECO:0000256" key="1">
    <source>
        <dbReference type="SAM" id="MobiDB-lite"/>
    </source>
</evidence>
<proteinExistence type="predicted"/>
<dbReference type="Proteomes" id="UP000499080">
    <property type="component" value="Unassembled WGS sequence"/>
</dbReference>
<sequence length="93" mass="10793">QLFHAADIISTLLSFPNRSIYLLKKMPTPFQKEMERLHKLLAEIETDEDSDFDNEDNEPEDILEENFSDHESFSEHDTESDGDSGNKEMNNSE</sequence>
<gene>
    <name evidence="2" type="ORF">AVEN_13218_1</name>
</gene>
<feature type="region of interest" description="Disordered" evidence="1">
    <location>
        <begin position="44"/>
        <end position="93"/>
    </location>
</feature>
<protein>
    <submittedName>
        <fullName evidence="2">Uncharacterized protein</fullName>
    </submittedName>
</protein>
<feature type="compositionally biased region" description="Basic and acidic residues" evidence="1">
    <location>
        <begin position="67"/>
        <end position="79"/>
    </location>
</feature>
<dbReference type="OrthoDB" id="6779804at2759"/>
<feature type="non-terminal residue" evidence="2">
    <location>
        <position position="1"/>
    </location>
</feature>
<name>A0A4Y2PUZ8_ARAVE</name>
<reference evidence="2 3" key="1">
    <citation type="journal article" date="2019" name="Sci. Rep.">
        <title>Orb-weaving spider Araneus ventricosus genome elucidates the spidroin gene catalogue.</title>
        <authorList>
            <person name="Kono N."/>
            <person name="Nakamura H."/>
            <person name="Ohtoshi R."/>
            <person name="Moran D.A.P."/>
            <person name="Shinohara A."/>
            <person name="Yoshida Y."/>
            <person name="Fujiwara M."/>
            <person name="Mori M."/>
            <person name="Tomita M."/>
            <person name="Arakawa K."/>
        </authorList>
    </citation>
    <scope>NUCLEOTIDE SEQUENCE [LARGE SCALE GENOMIC DNA]</scope>
</reference>
<comment type="caution">
    <text evidence="2">The sequence shown here is derived from an EMBL/GenBank/DDBJ whole genome shotgun (WGS) entry which is preliminary data.</text>
</comment>
<dbReference type="EMBL" id="BGPR01135464">
    <property type="protein sequence ID" value="GBN55715.1"/>
    <property type="molecule type" value="Genomic_DNA"/>
</dbReference>
<evidence type="ECO:0000313" key="3">
    <source>
        <dbReference type="Proteomes" id="UP000499080"/>
    </source>
</evidence>
<feature type="compositionally biased region" description="Acidic residues" evidence="1">
    <location>
        <begin position="44"/>
        <end position="66"/>
    </location>
</feature>
<evidence type="ECO:0000313" key="2">
    <source>
        <dbReference type="EMBL" id="GBN55715.1"/>
    </source>
</evidence>
<accession>A0A4Y2PUZ8</accession>
<organism evidence="2 3">
    <name type="scientific">Araneus ventricosus</name>
    <name type="common">Orbweaver spider</name>
    <name type="synonym">Epeira ventricosa</name>
    <dbReference type="NCBI Taxonomy" id="182803"/>
    <lineage>
        <taxon>Eukaryota</taxon>
        <taxon>Metazoa</taxon>
        <taxon>Ecdysozoa</taxon>
        <taxon>Arthropoda</taxon>
        <taxon>Chelicerata</taxon>
        <taxon>Arachnida</taxon>
        <taxon>Araneae</taxon>
        <taxon>Araneomorphae</taxon>
        <taxon>Entelegynae</taxon>
        <taxon>Araneoidea</taxon>
        <taxon>Araneidae</taxon>
        <taxon>Araneus</taxon>
    </lineage>
</organism>
<keyword evidence="3" id="KW-1185">Reference proteome</keyword>